<reference evidence="7 8" key="1">
    <citation type="submission" date="2019-04" db="EMBL/GenBank/DDBJ databases">
        <title>Niastella caeni sp. nov., isolated from activated sludge.</title>
        <authorList>
            <person name="Sheng M."/>
        </authorList>
    </citation>
    <scope>NUCLEOTIDE SEQUENCE [LARGE SCALE GENOMIC DNA]</scope>
    <source>
        <strain evidence="7 8">HX-2-15</strain>
    </source>
</reference>
<evidence type="ECO:0000256" key="4">
    <source>
        <dbReference type="HAMAP-Rule" id="MF_01928"/>
    </source>
</evidence>
<evidence type="ECO:0000256" key="3">
    <source>
        <dbReference type="ARBA" id="ARBA00022840"/>
    </source>
</evidence>
<dbReference type="SUPFAM" id="SSF51246">
    <property type="entry name" value="Rudiment single hybrid motif"/>
    <property type="match status" value="1"/>
</dbReference>
<name>A0A4S8HYW1_9BACT</name>
<dbReference type="HAMAP" id="MF_01928">
    <property type="entry name" value="PurK"/>
    <property type="match status" value="1"/>
</dbReference>
<keyword evidence="3 4" id="KW-0067">ATP-binding</keyword>
<accession>A0A4S8HYW1</accession>
<dbReference type="EC" id="6.3.4.18" evidence="4 5"/>
<organism evidence="7 8">
    <name type="scientific">Niastella caeni</name>
    <dbReference type="NCBI Taxonomy" id="2569763"/>
    <lineage>
        <taxon>Bacteria</taxon>
        <taxon>Pseudomonadati</taxon>
        <taxon>Bacteroidota</taxon>
        <taxon>Chitinophagia</taxon>
        <taxon>Chitinophagales</taxon>
        <taxon>Chitinophagaceae</taxon>
        <taxon>Niastella</taxon>
    </lineage>
</organism>
<dbReference type="NCBIfam" id="NF004679">
    <property type="entry name" value="PRK06019.1-5"/>
    <property type="match status" value="1"/>
</dbReference>
<dbReference type="InterPro" id="IPR011761">
    <property type="entry name" value="ATP-grasp"/>
</dbReference>
<evidence type="ECO:0000313" key="8">
    <source>
        <dbReference type="Proteomes" id="UP000306918"/>
    </source>
</evidence>
<dbReference type="PROSITE" id="PS50975">
    <property type="entry name" value="ATP_GRASP"/>
    <property type="match status" value="1"/>
</dbReference>
<dbReference type="OrthoDB" id="9804625at2"/>
<evidence type="ECO:0000259" key="6">
    <source>
        <dbReference type="PROSITE" id="PS50975"/>
    </source>
</evidence>
<sequence>MQKIGILGGGQLGRMLLQAAANYPVETFVLENDEQCPAAHLCHHFVKGDIRNFDDVYNFGKGLDAITIEIESVNDDALEKLEQEGVKVYPRPSALRTIKNKILQKEFYKEQQIPTSSFVVTQNLAELKANAAFLPAVHKVGIGGYDGRGVQVLQTPGDLDKGFDAPAVLEKMVTIHREISQIIAINEKGETALYPPVDMIVNARLNLLDYQISPAELTEKVLWKVEAISLAVVKGLKSPGIFAVELFIDKEGNVVVNETAPRVHNSGHHTIEANYSSQFDMLWRVMLNYPLGNTDHILPAAIVNLVGADGFEGDAKYEGLNEVLQMDNVFVHLYGKKQTKPGRKMGHITIVSKDKQDLTYKANRIKNILKVVS</sequence>
<feature type="binding site" evidence="4">
    <location>
        <position position="101"/>
    </location>
    <ligand>
        <name>ATP</name>
        <dbReference type="ChEBI" id="CHEBI:30616"/>
    </ligand>
</feature>
<dbReference type="Gene3D" id="3.40.50.20">
    <property type="match status" value="1"/>
</dbReference>
<dbReference type="InterPro" id="IPR054350">
    <property type="entry name" value="PurT/PurK_preATP-grasp"/>
</dbReference>
<dbReference type="SUPFAM" id="SSF52440">
    <property type="entry name" value="PreATP-grasp domain"/>
    <property type="match status" value="1"/>
</dbReference>
<dbReference type="NCBIfam" id="TIGR01161">
    <property type="entry name" value="purK"/>
    <property type="match status" value="1"/>
</dbReference>
<dbReference type="Gene3D" id="3.30.470.20">
    <property type="entry name" value="ATP-grasp fold, B domain"/>
    <property type="match status" value="1"/>
</dbReference>
<dbReference type="GO" id="GO:0046872">
    <property type="term" value="F:metal ion binding"/>
    <property type="evidence" value="ECO:0007669"/>
    <property type="project" value="InterPro"/>
</dbReference>
<comment type="function">
    <text evidence="5">Catalyzes the ATP-dependent conversion of 5-aminoimidazole ribonucleotide (AIR) and HCO(3)- to N5-carboxyaminoimidazole ribonucleotide (N5-CAIR).</text>
</comment>
<dbReference type="GO" id="GO:0034028">
    <property type="term" value="F:5-(carboxyamino)imidazole ribonucleotide synthase activity"/>
    <property type="evidence" value="ECO:0007669"/>
    <property type="project" value="UniProtKB-UniRule"/>
</dbReference>
<comment type="caution">
    <text evidence="4">Lacks conserved residue(s) required for the propagation of feature annotation.</text>
</comment>
<dbReference type="Pfam" id="PF02222">
    <property type="entry name" value="ATP-grasp"/>
    <property type="match status" value="1"/>
</dbReference>
<protein>
    <recommendedName>
        <fullName evidence="4 5">N5-carboxyaminoimidazole ribonucleotide synthase</fullName>
        <shortName evidence="4 5">N5-CAIR synthase</shortName>
        <ecNumber evidence="4 5">6.3.4.18</ecNumber>
    </recommendedName>
    <alternativeName>
        <fullName evidence="4 5">5-(carboxyamino)imidazole ribonucleotide synthetase</fullName>
    </alternativeName>
</protein>
<feature type="binding site" evidence="4">
    <location>
        <position position="139"/>
    </location>
    <ligand>
        <name>ATP</name>
        <dbReference type="ChEBI" id="CHEBI:30616"/>
    </ligand>
</feature>
<comment type="pathway">
    <text evidence="4 5">Purine metabolism; IMP biosynthesis via de novo pathway; 5-amino-1-(5-phospho-D-ribosyl)imidazole-4-carboxylate from 5-amino-1-(5-phospho-D-ribosyl)imidazole (N5-CAIR route): step 1/2.</text>
</comment>
<comment type="function">
    <text evidence="4">Catalyzes the ATP-dependent conversion of 5-aminoimidazole ribonucleotide (AIR) and HCO(3)(-) to N5-carboxyaminoimidazole ribonucleotide (N5-CAIR).</text>
</comment>
<evidence type="ECO:0000256" key="1">
    <source>
        <dbReference type="ARBA" id="ARBA00022741"/>
    </source>
</evidence>
<dbReference type="PANTHER" id="PTHR11609">
    <property type="entry name" value="PURINE BIOSYNTHESIS PROTEIN 6/7, PUR6/7"/>
    <property type="match status" value="1"/>
</dbReference>
<dbReference type="RefSeq" id="WP_136578388.1">
    <property type="nucleotide sequence ID" value="NZ_STFF01000004.1"/>
</dbReference>
<dbReference type="InterPro" id="IPR016185">
    <property type="entry name" value="PreATP-grasp_dom_sf"/>
</dbReference>
<dbReference type="Proteomes" id="UP000306918">
    <property type="component" value="Unassembled WGS sequence"/>
</dbReference>
<keyword evidence="4 5" id="KW-0436">Ligase</keyword>
<dbReference type="Pfam" id="PF17769">
    <property type="entry name" value="PurK_C"/>
    <property type="match status" value="1"/>
</dbReference>
<dbReference type="PANTHER" id="PTHR11609:SF5">
    <property type="entry name" value="PHOSPHORIBOSYLAMINOIMIDAZOLE CARBOXYLASE"/>
    <property type="match status" value="1"/>
</dbReference>
<evidence type="ECO:0000256" key="2">
    <source>
        <dbReference type="ARBA" id="ARBA00022755"/>
    </source>
</evidence>
<comment type="caution">
    <text evidence="7">The sequence shown here is derived from an EMBL/GenBank/DDBJ whole genome shotgun (WGS) entry which is preliminary data.</text>
</comment>
<feature type="binding site" evidence="4">
    <location>
        <position position="178"/>
    </location>
    <ligand>
        <name>ATP</name>
        <dbReference type="ChEBI" id="CHEBI:30616"/>
    </ligand>
</feature>
<dbReference type="GO" id="GO:0006189">
    <property type="term" value="P:'de novo' IMP biosynthetic process"/>
    <property type="evidence" value="ECO:0007669"/>
    <property type="project" value="UniProtKB-UniRule"/>
</dbReference>
<proteinExistence type="inferred from homology"/>
<comment type="similarity">
    <text evidence="4 5">Belongs to the PurK/PurT family.</text>
</comment>
<dbReference type="Gene3D" id="3.30.1490.20">
    <property type="entry name" value="ATP-grasp fold, A domain"/>
    <property type="match status" value="1"/>
</dbReference>
<feature type="binding site" evidence="4">
    <location>
        <begin position="257"/>
        <end position="258"/>
    </location>
    <ligand>
        <name>ATP</name>
        <dbReference type="ChEBI" id="CHEBI:30616"/>
    </ligand>
</feature>
<evidence type="ECO:0000256" key="5">
    <source>
        <dbReference type="RuleBase" id="RU361200"/>
    </source>
</evidence>
<dbReference type="AlphaFoldDB" id="A0A4S8HYW1"/>
<gene>
    <name evidence="4 5" type="primary">purK</name>
    <name evidence="7" type="ORF">FAM09_17340</name>
</gene>
<feature type="domain" description="ATP-grasp" evidence="6">
    <location>
        <begin position="105"/>
        <end position="287"/>
    </location>
</feature>
<keyword evidence="2 4" id="KW-0658">Purine biosynthesis</keyword>
<comment type="subunit">
    <text evidence="4 5">Homodimer.</text>
</comment>
<dbReference type="SUPFAM" id="SSF56059">
    <property type="entry name" value="Glutathione synthetase ATP-binding domain-like"/>
    <property type="match status" value="1"/>
</dbReference>
<dbReference type="InterPro" id="IPR013815">
    <property type="entry name" value="ATP_grasp_subdomain_1"/>
</dbReference>
<dbReference type="InterPro" id="IPR003135">
    <property type="entry name" value="ATP-grasp_carboxylate-amine"/>
</dbReference>
<dbReference type="Pfam" id="PF22660">
    <property type="entry name" value="RS_preATP-grasp-like"/>
    <property type="match status" value="1"/>
</dbReference>
<dbReference type="GO" id="GO:0005524">
    <property type="term" value="F:ATP binding"/>
    <property type="evidence" value="ECO:0007669"/>
    <property type="project" value="UniProtKB-UniRule"/>
</dbReference>
<dbReference type="EMBL" id="STFF01000004">
    <property type="protein sequence ID" value="THU38432.1"/>
    <property type="molecule type" value="Genomic_DNA"/>
</dbReference>
<dbReference type="InterPro" id="IPR011054">
    <property type="entry name" value="Rudment_hybrid_motif"/>
</dbReference>
<keyword evidence="1 4" id="KW-0547">Nucleotide-binding</keyword>
<dbReference type="GO" id="GO:0004638">
    <property type="term" value="F:phosphoribosylaminoimidazole carboxylase activity"/>
    <property type="evidence" value="ECO:0007669"/>
    <property type="project" value="InterPro"/>
</dbReference>
<dbReference type="UniPathway" id="UPA00074">
    <property type="reaction ID" value="UER00942"/>
</dbReference>
<evidence type="ECO:0000313" key="7">
    <source>
        <dbReference type="EMBL" id="THU38432.1"/>
    </source>
</evidence>
<keyword evidence="8" id="KW-1185">Reference proteome</keyword>
<dbReference type="InterPro" id="IPR005875">
    <property type="entry name" value="PurK"/>
</dbReference>
<comment type="catalytic activity">
    <reaction evidence="4 5">
        <text>5-amino-1-(5-phospho-beta-D-ribosyl)imidazole + hydrogencarbonate + ATP = 5-carboxyamino-1-(5-phospho-D-ribosyl)imidazole + ADP + phosphate + 2 H(+)</text>
        <dbReference type="Rhea" id="RHEA:19317"/>
        <dbReference type="ChEBI" id="CHEBI:15378"/>
        <dbReference type="ChEBI" id="CHEBI:17544"/>
        <dbReference type="ChEBI" id="CHEBI:30616"/>
        <dbReference type="ChEBI" id="CHEBI:43474"/>
        <dbReference type="ChEBI" id="CHEBI:58730"/>
        <dbReference type="ChEBI" id="CHEBI:137981"/>
        <dbReference type="ChEBI" id="CHEBI:456216"/>
        <dbReference type="EC" id="6.3.4.18"/>
    </reaction>
</comment>
<dbReference type="InterPro" id="IPR040686">
    <property type="entry name" value="PurK_C"/>
</dbReference>
<feature type="binding site" evidence="4">
    <location>
        <begin position="170"/>
        <end position="173"/>
    </location>
    <ligand>
        <name>ATP</name>
        <dbReference type="ChEBI" id="CHEBI:30616"/>
    </ligand>
</feature>